<evidence type="ECO:0000313" key="1">
    <source>
        <dbReference type="EMBL" id="MBB3711742.1"/>
    </source>
</evidence>
<protein>
    <submittedName>
        <fullName evidence="1">Uncharacterized protein</fullName>
    </submittedName>
</protein>
<dbReference type="EMBL" id="JACIBX010000003">
    <property type="protein sequence ID" value="MBB3711742.1"/>
    <property type="molecule type" value="Genomic_DNA"/>
</dbReference>
<proteinExistence type="predicted"/>
<name>A0ABR6HMF6_9RHOB</name>
<comment type="caution">
    <text evidence="1">The sequence shown here is derived from an EMBL/GenBank/DDBJ whole genome shotgun (WGS) entry which is preliminary data.</text>
</comment>
<dbReference type="Proteomes" id="UP000576152">
    <property type="component" value="Unassembled WGS sequence"/>
</dbReference>
<sequence length="95" mass="10716">MSIKIDPAEVRLIGEPCEKTGIVRVRYRGYEFEAKVLELFRVRKFKRGAATEIVAFKPERPPQSIAAETLSSLFAAMSNHERLEFISTTQGATND</sequence>
<accession>A0ABR6HMF6</accession>
<keyword evidence="2" id="KW-1185">Reference proteome</keyword>
<reference evidence="1 2" key="1">
    <citation type="submission" date="2020-08" db="EMBL/GenBank/DDBJ databases">
        <title>Genomic Encyclopedia of Type Strains, Phase III (KMG-III): the genomes of soil and plant-associated and newly described type strains.</title>
        <authorList>
            <person name="Whitman W."/>
        </authorList>
    </citation>
    <scope>NUCLEOTIDE SEQUENCE [LARGE SCALE GENOMIC DNA]</scope>
    <source>
        <strain evidence="1 2">CECT 8572</strain>
    </source>
</reference>
<gene>
    <name evidence="1" type="ORF">FHS00_001313</name>
</gene>
<dbReference type="RefSeq" id="WP_183471054.1">
    <property type="nucleotide sequence ID" value="NZ_JACIBX010000003.1"/>
</dbReference>
<organism evidence="1 2">
    <name type="scientific">Limimaricola variabilis</name>
    <dbReference type="NCBI Taxonomy" id="1492771"/>
    <lineage>
        <taxon>Bacteria</taxon>
        <taxon>Pseudomonadati</taxon>
        <taxon>Pseudomonadota</taxon>
        <taxon>Alphaproteobacteria</taxon>
        <taxon>Rhodobacterales</taxon>
        <taxon>Paracoccaceae</taxon>
        <taxon>Limimaricola</taxon>
    </lineage>
</organism>
<evidence type="ECO:0000313" key="2">
    <source>
        <dbReference type="Proteomes" id="UP000576152"/>
    </source>
</evidence>